<evidence type="ECO:0000313" key="3">
    <source>
        <dbReference type="Proteomes" id="UP000621799"/>
    </source>
</evidence>
<evidence type="ECO:0000313" key="2">
    <source>
        <dbReference type="EMBL" id="MBE9041097.1"/>
    </source>
</evidence>
<protein>
    <submittedName>
        <fullName evidence="2">Uncharacterized protein</fullName>
    </submittedName>
</protein>
<organism evidence="2 3">
    <name type="scientific">Zarconia navalis LEGE 11467</name>
    <dbReference type="NCBI Taxonomy" id="1828826"/>
    <lineage>
        <taxon>Bacteria</taxon>
        <taxon>Bacillati</taxon>
        <taxon>Cyanobacteriota</taxon>
        <taxon>Cyanophyceae</taxon>
        <taxon>Oscillatoriophycideae</taxon>
        <taxon>Oscillatoriales</taxon>
        <taxon>Oscillatoriales incertae sedis</taxon>
        <taxon>Zarconia</taxon>
        <taxon>Zarconia navalis</taxon>
    </lineage>
</organism>
<comment type="caution">
    <text evidence="2">The sequence shown here is derived from an EMBL/GenBank/DDBJ whole genome shotgun (WGS) entry which is preliminary data.</text>
</comment>
<feature type="compositionally biased region" description="Polar residues" evidence="1">
    <location>
        <begin position="29"/>
        <end position="43"/>
    </location>
</feature>
<dbReference type="AlphaFoldDB" id="A0A928VVP4"/>
<sequence>MKKNIGIPQNPRSGIDLDESDIKRVKSNVLGTTPFSSSTNDGKTPSDRGTDDGTIQPDSLPDGRRYPPIQGTIENDVLYSEEGRDDI</sequence>
<evidence type="ECO:0000256" key="1">
    <source>
        <dbReference type="SAM" id="MobiDB-lite"/>
    </source>
</evidence>
<name>A0A928VVP4_9CYAN</name>
<reference evidence="2" key="1">
    <citation type="submission" date="2020-10" db="EMBL/GenBank/DDBJ databases">
        <authorList>
            <person name="Castelo-Branco R."/>
            <person name="Eusebio N."/>
            <person name="Adriana R."/>
            <person name="Vieira A."/>
            <person name="Brugerolle De Fraissinette N."/>
            <person name="Rezende De Castro R."/>
            <person name="Schneider M.P."/>
            <person name="Vasconcelos V."/>
            <person name="Leao P.N."/>
        </authorList>
    </citation>
    <scope>NUCLEOTIDE SEQUENCE</scope>
    <source>
        <strain evidence="2">LEGE 11467</strain>
    </source>
</reference>
<keyword evidence="3" id="KW-1185">Reference proteome</keyword>
<accession>A0A928VVP4</accession>
<dbReference type="RefSeq" id="WP_264321326.1">
    <property type="nucleotide sequence ID" value="NZ_JADEXN010000151.1"/>
</dbReference>
<proteinExistence type="predicted"/>
<dbReference type="EMBL" id="JADEXN010000151">
    <property type="protein sequence ID" value="MBE9041097.1"/>
    <property type="molecule type" value="Genomic_DNA"/>
</dbReference>
<feature type="region of interest" description="Disordered" evidence="1">
    <location>
        <begin position="1"/>
        <end position="87"/>
    </location>
</feature>
<gene>
    <name evidence="2" type="ORF">IQ235_09935</name>
</gene>
<dbReference type="Proteomes" id="UP000621799">
    <property type="component" value="Unassembled WGS sequence"/>
</dbReference>